<dbReference type="Proteomes" id="UP000483820">
    <property type="component" value="Chromosome X"/>
</dbReference>
<dbReference type="Pfam" id="PF05912">
    <property type="entry name" value="DUF870"/>
    <property type="match status" value="1"/>
</dbReference>
<dbReference type="KEGG" id="crq:GCK72_022495"/>
<evidence type="ECO:0000313" key="2">
    <source>
        <dbReference type="Proteomes" id="UP000483820"/>
    </source>
</evidence>
<name>A0A6A5FU24_CAERE</name>
<sequence length="123" mass="14616">MIQSDPIDMEMFIRCDPSIPFWCAEFRIYEMDLILDELILGMTFCTHKRERNFLFTNKTLGGDERTNHYEFNYMIEHNCTSSGSTRCLFDGNNEVSVSVSRRHYVEFHQALFNRGDDNDHCHF</sequence>
<accession>A0A6A5FU24</accession>
<gene>
    <name evidence="1" type="ORF">GCK72_022495</name>
</gene>
<dbReference type="CTD" id="9824300"/>
<dbReference type="GeneID" id="9824300"/>
<dbReference type="AlphaFoldDB" id="A0A6A5FU24"/>
<comment type="caution">
    <text evidence="1">The sequence shown here is derived from an EMBL/GenBank/DDBJ whole genome shotgun (WGS) entry which is preliminary data.</text>
</comment>
<dbReference type="EMBL" id="WUAV01000006">
    <property type="protein sequence ID" value="KAF1746044.1"/>
    <property type="molecule type" value="Genomic_DNA"/>
</dbReference>
<protein>
    <submittedName>
        <fullName evidence="1">Uncharacterized protein</fullName>
    </submittedName>
</protein>
<evidence type="ECO:0000313" key="1">
    <source>
        <dbReference type="EMBL" id="KAF1746044.1"/>
    </source>
</evidence>
<reference evidence="1 2" key="1">
    <citation type="submission" date="2019-12" db="EMBL/GenBank/DDBJ databases">
        <title>Chromosome-level assembly of the Caenorhabditis remanei genome.</title>
        <authorList>
            <person name="Teterina A.A."/>
            <person name="Willis J.H."/>
            <person name="Phillips P.C."/>
        </authorList>
    </citation>
    <scope>NUCLEOTIDE SEQUENCE [LARGE SCALE GENOMIC DNA]</scope>
    <source>
        <strain evidence="1 2">PX506</strain>
        <tissue evidence="1">Whole organism</tissue>
    </source>
</reference>
<dbReference type="InterPro" id="IPR008588">
    <property type="entry name" value="DUF870_CAE_spp"/>
</dbReference>
<proteinExistence type="predicted"/>
<organism evidence="1 2">
    <name type="scientific">Caenorhabditis remanei</name>
    <name type="common">Caenorhabditis vulgaris</name>
    <dbReference type="NCBI Taxonomy" id="31234"/>
    <lineage>
        <taxon>Eukaryota</taxon>
        <taxon>Metazoa</taxon>
        <taxon>Ecdysozoa</taxon>
        <taxon>Nematoda</taxon>
        <taxon>Chromadorea</taxon>
        <taxon>Rhabditida</taxon>
        <taxon>Rhabditina</taxon>
        <taxon>Rhabditomorpha</taxon>
        <taxon>Rhabditoidea</taxon>
        <taxon>Rhabditidae</taxon>
        <taxon>Peloderinae</taxon>
        <taxon>Caenorhabditis</taxon>
    </lineage>
</organism>
<dbReference type="RefSeq" id="XP_003096537.2">
    <property type="nucleotide sequence ID" value="XM_003096489.2"/>
</dbReference>